<dbReference type="EMBL" id="JAMBOL010000003">
    <property type="protein sequence ID" value="MCM3713619.1"/>
    <property type="molecule type" value="Genomic_DNA"/>
</dbReference>
<organism evidence="2 3">
    <name type="scientific">Halalkalibacter oceani</name>
    <dbReference type="NCBI Taxonomy" id="1653776"/>
    <lineage>
        <taxon>Bacteria</taxon>
        <taxon>Bacillati</taxon>
        <taxon>Bacillota</taxon>
        <taxon>Bacilli</taxon>
        <taxon>Bacillales</taxon>
        <taxon>Bacillaceae</taxon>
        <taxon>Halalkalibacter</taxon>
    </lineage>
</organism>
<dbReference type="InterPro" id="IPR007391">
    <property type="entry name" value="Vancomycin_resist_VanW"/>
</dbReference>
<comment type="caution">
    <text evidence="2">The sequence shown here is derived from an EMBL/GenBank/DDBJ whole genome shotgun (WGS) entry which is preliminary data.</text>
</comment>
<proteinExistence type="predicted"/>
<dbReference type="AlphaFoldDB" id="A0A9X2DMM8"/>
<sequence>MKKVLLLCVILIGASGCAGATVNGSEQIAAEANKKAVNLYIKELEEREIDLINPLKQEVLMTIRKSDFADSEETLREWVKELARGPNGFDQRMKAAKVRDDGTFVPGVPQVVLKEEELVEKIKQASYFTRQLEIPIEVTYINVTEEDVAGLDEVEIGRYATKFTSSISGRVDNIELSAKSIYGVVLGPGDIFSFNRIVGERTKARGYKEANVIVDGDFVNGLGGGICQTSTTLYNVALDAGMEIIERNPHSLPVSYVPEGRDAMVNWGTSDLRFRNSFDYPVLIQMKVDREKSELIAIIKTAQRYL</sequence>
<feature type="signal peptide" evidence="1">
    <location>
        <begin position="1"/>
        <end position="20"/>
    </location>
</feature>
<evidence type="ECO:0000313" key="2">
    <source>
        <dbReference type="EMBL" id="MCM3713619.1"/>
    </source>
</evidence>
<dbReference type="Proteomes" id="UP001139179">
    <property type="component" value="Unassembled WGS sequence"/>
</dbReference>
<dbReference type="Pfam" id="PF04294">
    <property type="entry name" value="VanW"/>
    <property type="match status" value="1"/>
</dbReference>
<feature type="chain" id="PRO_5040875182" evidence="1">
    <location>
        <begin position="21"/>
        <end position="306"/>
    </location>
</feature>
<dbReference type="InterPro" id="IPR052913">
    <property type="entry name" value="Glycopeptide_resist_protein"/>
</dbReference>
<protein>
    <submittedName>
        <fullName evidence="2">VanW family protein</fullName>
    </submittedName>
</protein>
<keyword evidence="3" id="KW-1185">Reference proteome</keyword>
<accession>A0A9X2DMM8</accession>
<dbReference type="RefSeq" id="WP_251222423.1">
    <property type="nucleotide sequence ID" value="NZ_JAMBOL010000003.1"/>
</dbReference>
<dbReference type="PANTHER" id="PTHR35788:SF1">
    <property type="entry name" value="EXPORTED PROTEIN"/>
    <property type="match status" value="1"/>
</dbReference>
<dbReference type="PROSITE" id="PS51257">
    <property type="entry name" value="PROKAR_LIPOPROTEIN"/>
    <property type="match status" value="1"/>
</dbReference>
<dbReference type="PANTHER" id="PTHR35788">
    <property type="entry name" value="EXPORTED PROTEIN-RELATED"/>
    <property type="match status" value="1"/>
</dbReference>
<evidence type="ECO:0000313" key="3">
    <source>
        <dbReference type="Proteomes" id="UP001139179"/>
    </source>
</evidence>
<keyword evidence="1" id="KW-0732">Signal</keyword>
<reference evidence="2" key="1">
    <citation type="submission" date="2022-05" db="EMBL/GenBank/DDBJ databases">
        <title>Comparative Genomics of Spacecraft Associated Microbes.</title>
        <authorList>
            <person name="Tran M.T."/>
            <person name="Wright A."/>
            <person name="Seuylemezian A."/>
            <person name="Eisen J."/>
            <person name="Coil D."/>
        </authorList>
    </citation>
    <scope>NUCLEOTIDE SEQUENCE</scope>
    <source>
        <strain evidence="2">214.1.1</strain>
    </source>
</reference>
<gene>
    <name evidence="2" type="ORF">M3202_05945</name>
</gene>
<evidence type="ECO:0000256" key="1">
    <source>
        <dbReference type="SAM" id="SignalP"/>
    </source>
</evidence>
<name>A0A9X2DMM8_9BACI</name>